<dbReference type="EMBL" id="WBZC01000004">
    <property type="protein sequence ID" value="KAB3538631.1"/>
    <property type="molecule type" value="Genomic_DNA"/>
</dbReference>
<comment type="subunit">
    <text evidence="12">Monomer. Interacts with DnaB.</text>
</comment>
<dbReference type="SUPFAM" id="SSF56731">
    <property type="entry name" value="DNA primase core"/>
    <property type="match status" value="1"/>
</dbReference>
<evidence type="ECO:0000313" key="17">
    <source>
        <dbReference type="Proteomes" id="UP000432715"/>
    </source>
</evidence>
<protein>
    <recommendedName>
        <fullName evidence="12 13">DNA primase</fullName>
        <ecNumber evidence="12">2.7.7.101</ecNumber>
    </recommendedName>
</protein>
<evidence type="ECO:0000256" key="14">
    <source>
        <dbReference type="PIRSR" id="PIRSR002811-1"/>
    </source>
</evidence>
<dbReference type="NCBIfam" id="TIGR01391">
    <property type="entry name" value="dnaG"/>
    <property type="match status" value="1"/>
</dbReference>
<dbReference type="Gene3D" id="3.40.1360.10">
    <property type="match status" value="1"/>
</dbReference>
<dbReference type="InterPro" id="IPR050219">
    <property type="entry name" value="DnaG_primase"/>
</dbReference>
<keyword evidence="9" id="KW-0460">Magnesium</keyword>
<dbReference type="PANTHER" id="PTHR30313:SF2">
    <property type="entry name" value="DNA PRIMASE"/>
    <property type="match status" value="1"/>
</dbReference>
<dbReference type="Gene3D" id="1.10.860.10">
    <property type="entry name" value="DNAb Helicase, Chain A"/>
    <property type="match status" value="1"/>
</dbReference>
<evidence type="ECO:0000256" key="4">
    <source>
        <dbReference type="ARBA" id="ARBA00022695"/>
    </source>
</evidence>
<dbReference type="SUPFAM" id="SSF57783">
    <property type="entry name" value="Zinc beta-ribbon"/>
    <property type="match status" value="1"/>
</dbReference>
<evidence type="ECO:0000256" key="3">
    <source>
        <dbReference type="ARBA" id="ARBA00022679"/>
    </source>
</evidence>
<dbReference type="SMART" id="SM00400">
    <property type="entry name" value="ZnF_CHCC"/>
    <property type="match status" value="1"/>
</dbReference>
<evidence type="ECO:0000313" key="16">
    <source>
        <dbReference type="EMBL" id="KAB3538631.1"/>
    </source>
</evidence>
<dbReference type="GO" id="GO:0003677">
    <property type="term" value="F:DNA binding"/>
    <property type="evidence" value="ECO:0007669"/>
    <property type="project" value="UniProtKB-KW"/>
</dbReference>
<dbReference type="Gene3D" id="3.90.580.10">
    <property type="entry name" value="Zinc finger, CHC2-type domain"/>
    <property type="match status" value="1"/>
</dbReference>
<dbReference type="InterPro" id="IPR037068">
    <property type="entry name" value="DNA_primase_core_N_sf"/>
</dbReference>
<feature type="zinc finger region" description="CHC2-type" evidence="12 14">
    <location>
        <begin position="40"/>
        <end position="64"/>
    </location>
</feature>
<dbReference type="PIRSF" id="PIRSF002811">
    <property type="entry name" value="DnaG"/>
    <property type="match status" value="1"/>
</dbReference>
<evidence type="ECO:0000256" key="1">
    <source>
        <dbReference type="ARBA" id="ARBA00022478"/>
    </source>
</evidence>
<evidence type="ECO:0000256" key="11">
    <source>
        <dbReference type="ARBA" id="ARBA00023163"/>
    </source>
</evidence>
<dbReference type="GO" id="GO:0008270">
    <property type="term" value="F:zinc ion binding"/>
    <property type="evidence" value="ECO:0007669"/>
    <property type="project" value="UniProtKB-UniRule"/>
</dbReference>
<dbReference type="Pfam" id="PF10410">
    <property type="entry name" value="DnaB_bind"/>
    <property type="match status" value="1"/>
</dbReference>
<keyword evidence="5 12" id="KW-0235">DNA replication</keyword>
<evidence type="ECO:0000256" key="12">
    <source>
        <dbReference type="HAMAP-Rule" id="MF_00974"/>
    </source>
</evidence>
<dbReference type="GO" id="GO:0005737">
    <property type="term" value="C:cytoplasm"/>
    <property type="evidence" value="ECO:0007669"/>
    <property type="project" value="TreeGrafter"/>
</dbReference>
<dbReference type="FunFam" id="3.90.980.10:FF:000001">
    <property type="entry name" value="DNA primase"/>
    <property type="match status" value="1"/>
</dbReference>
<evidence type="ECO:0000259" key="15">
    <source>
        <dbReference type="PROSITE" id="PS50880"/>
    </source>
</evidence>
<keyword evidence="2 12" id="KW-0639">Primosome</keyword>
<comment type="similarity">
    <text evidence="12 13">Belongs to the DnaG primase family.</text>
</comment>
<keyword evidence="4 12" id="KW-0548">Nucleotidyltransferase</keyword>
<dbReference type="GO" id="GO:0000428">
    <property type="term" value="C:DNA-directed RNA polymerase complex"/>
    <property type="evidence" value="ECO:0007669"/>
    <property type="project" value="UniProtKB-KW"/>
</dbReference>
<comment type="caution">
    <text evidence="16">The sequence shown here is derived from an EMBL/GenBank/DDBJ whole genome shotgun (WGS) entry which is preliminary data.</text>
</comment>
<keyword evidence="17" id="KW-1185">Reference proteome</keyword>
<keyword evidence="7 12" id="KW-0863">Zinc-finger</keyword>
<gene>
    <name evidence="12" type="primary">dnaG</name>
    <name evidence="16" type="ORF">F8154_01705</name>
</gene>
<comment type="cofactor">
    <cofactor evidence="12 13 14">
        <name>Zn(2+)</name>
        <dbReference type="ChEBI" id="CHEBI:29105"/>
    </cofactor>
    <text evidence="12 13 14">Binds 1 zinc ion per monomer.</text>
</comment>
<dbReference type="InterPro" id="IPR034151">
    <property type="entry name" value="TOPRIM_DnaG_bac"/>
</dbReference>
<dbReference type="RefSeq" id="WP_151859859.1">
    <property type="nucleotide sequence ID" value="NZ_WBZC01000004.1"/>
</dbReference>
<evidence type="ECO:0000256" key="13">
    <source>
        <dbReference type="PIRNR" id="PIRNR002811"/>
    </source>
</evidence>
<comment type="domain">
    <text evidence="12">Contains an N-terminal zinc-binding domain, a central core domain that contains the primase activity, and a C-terminal DnaB-binding domain.</text>
</comment>
<keyword evidence="8 12" id="KW-0862">Zinc</keyword>
<comment type="catalytic activity">
    <reaction evidence="12">
        <text>ssDNA + n NTP = ssDNA/pppN(pN)n-1 hybrid + (n-1) diphosphate.</text>
        <dbReference type="EC" id="2.7.7.101"/>
    </reaction>
</comment>
<proteinExistence type="inferred from homology"/>
<sequence>MGSLFPEEIIEEVKDRNDIVDVISNYITVKTMGSSHKALCPFHREKTPSFIINSEKQIYKCFGCGVGGDVIHFIMKIENLDFIDAVKVLANKANIPIDKLSISKEDKVQLQKKAQLYEVNKAAAKFFYLNLYKNGLSALDYLKQRGLKSNIIKGFGLGYSLNNWDSLLNYLLKLGYEEKIIYEAGLIVPRKDNSGYYDRFRNRIMFPIFDTRGNVIGFGGRVTDEGLPKYLNSPETPIFNKSNTLYGLNIARKNIDEGKIIIVEGYMDVIALNQHGFKNCVATLGTSLTKGHALLLKKYCQEVITSFDGDEAGVNATIRSLDILKEVGLTPKVSILPNNIDPDDFININGKFEFKEQIEKAIGLIDYRLYLAKKSYDPSTSEGKIKYVKELASIIKGIKSPVEREVYIQKVEKEAGVSKESIYLEIYGKKPYKAFNKNQKYTSISKRDNKYIEAITPVEQKGHIIAEKQLIKAMLTKKELIPLFNEKINIEEFSTTEYQWIFEYLLANYEVIDGVDTLMDKLPQLQEILKDIWLTNIEHIDIEKALEKYVVNLKKYRLLYQIKELQQQQNNLLKDKKLNKEEVEKELLRIGMEIMKLNTDIQKLQL</sequence>
<dbReference type="EC" id="2.7.7.101" evidence="12"/>
<dbReference type="Pfam" id="PF01807">
    <property type="entry name" value="Zn_ribbon_DnaG"/>
    <property type="match status" value="1"/>
</dbReference>
<evidence type="ECO:0000256" key="7">
    <source>
        <dbReference type="ARBA" id="ARBA00022771"/>
    </source>
</evidence>
<dbReference type="Proteomes" id="UP000432715">
    <property type="component" value="Unassembled WGS sequence"/>
</dbReference>
<name>A0A6I0F6P5_9FIRM</name>
<dbReference type="SMART" id="SM00493">
    <property type="entry name" value="TOPRIM"/>
    <property type="match status" value="1"/>
</dbReference>
<keyword evidence="10 12" id="KW-0238">DNA-binding</keyword>
<keyword evidence="3 12" id="KW-0808">Transferase</keyword>
<dbReference type="Gene3D" id="3.90.980.10">
    <property type="entry name" value="DNA primase, catalytic core, N-terminal domain"/>
    <property type="match status" value="1"/>
</dbReference>
<evidence type="ECO:0000256" key="2">
    <source>
        <dbReference type="ARBA" id="ARBA00022515"/>
    </source>
</evidence>
<dbReference type="FunFam" id="3.90.580.10:FF:000001">
    <property type="entry name" value="DNA primase"/>
    <property type="match status" value="1"/>
</dbReference>
<dbReference type="InterPro" id="IPR013264">
    <property type="entry name" value="DNAG_N"/>
</dbReference>
<keyword evidence="1 12" id="KW-0240">DNA-directed RNA polymerase</keyword>
<dbReference type="GO" id="GO:1990077">
    <property type="term" value="C:primosome complex"/>
    <property type="evidence" value="ECO:0007669"/>
    <property type="project" value="UniProtKB-KW"/>
</dbReference>
<accession>A0A6I0F6P5</accession>
<dbReference type="GO" id="GO:0006269">
    <property type="term" value="P:DNA replication, synthesis of primer"/>
    <property type="evidence" value="ECO:0007669"/>
    <property type="project" value="UniProtKB-UniRule"/>
</dbReference>
<dbReference type="Pfam" id="PF13155">
    <property type="entry name" value="Toprim_2"/>
    <property type="match status" value="1"/>
</dbReference>
<evidence type="ECO:0000256" key="8">
    <source>
        <dbReference type="ARBA" id="ARBA00022833"/>
    </source>
</evidence>
<organism evidence="16 17">
    <name type="scientific">Alkaliphilus pronyensis</name>
    <dbReference type="NCBI Taxonomy" id="1482732"/>
    <lineage>
        <taxon>Bacteria</taxon>
        <taxon>Bacillati</taxon>
        <taxon>Bacillota</taxon>
        <taxon>Clostridia</taxon>
        <taxon>Peptostreptococcales</taxon>
        <taxon>Natronincolaceae</taxon>
        <taxon>Alkaliphilus</taxon>
    </lineage>
</organism>
<dbReference type="AlphaFoldDB" id="A0A6I0F6P5"/>
<dbReference type="HAMAP" id="MF_00974">
    <property type="entry name" value="DNA_primase_DnaG"/>
    <property type="match status" value="1"/>
</dbReference>
<dbReference type="InterPro" id="IPR016136">
    <property type="entry name" value="DNA_helicase_N/primase_C"/>
</dbReference>
<dbReference type="InterPro" id="IPR002694">
    <property type="entry name" value="Znf_CHC2"/>
</dbReference>
<dbReference type="OrthoDB" id="9803773at2"/>
<evidence type="ECO:0000256" key="9">
    <source>
        <dbReference type="ARBA" id="ARBA00022842"/>
    </source>
</evidence>
<dbReference type="PANTHER" id="PTHR30313">
    <property type="entry name" value="DNA PRIMASE"/>
    <property type="match status" value="1"/>
</dbReference>
<dbReference type="InterPro" id="IPR006295">
    <property type="entry name" value="DNA_primase_DnaG"/>
</dbReference>
<evidence type="ECO:0000256" key="10">
    <source>
        <dbReference type="ARBA" id="ARBA00023125"/>
    </source>
</evidence>
<reference evidence="16 17" key="1">
    <citation type="submission" date="2019-10" db="EMBL/GenBank/DDBJ databases">
        <title>Alkaliphilus serpentinus sp. nov. and Alkaliphilus pronyensis sp. nov., two novel anaerobic alkaliphilic species isolated from the serpentinized-hosted hydrothermal field of the Prony Bay (New Caledonia).</title>
        <authorList>
            <person name="Postec A."/>
        </authorList>
    </citation>
    <scope>NUCLEOTIDE SEQUENCE [LARGE SCALE GENOMIC DNA]</scope>
    <source>
        <strain evidence="16 17">LacV</strain>
    </source>
</reference>
<dbReference type="InterPro" id="IPR019475">
    <property type="entry name" value="DNA_primase_DnaB-bd"/>
</dbReference>
<dbReference type="CDD" id="cd03364">
    <property type="entry name" value="TOPRIM_DnaG_primases"/>
    <property type="match status" value="1"/>
</dbReference>
<dbReference type="InterPro" id="IPR006171">
    <property type="entry name" value="TOPRIM_dom"/>
</dbReference>
<dbReference type="GO" id="GO:0003899">
    <property type="term" value="F:DNA-directed RNA polymerase activity"/>
    <property type="evidence" value="ECO:0007669"/>
    <property type="project" value="UniProtKB-UniRule"/>
</dbReference>
<dbReference type="InterPro" id="IPR036977">
    <property type="entry name" value="DNA_primase_Znf_CHC2"/>
</dbReference>
<comment type="function">
    <text evidence="12 13">RNA polymerase that catalyzes the synthesis of short RNA molecules used as primers for DNA polymerase during DNA replication.</text>
</comment>
<feature type="domain" description="Toprim" evidence="15">
    <location>
        <begin position="258"/>
        <end position="339"/>
    </location>
</feature>
<evidence type="ECO:0000256" key="6">
    <source>
        <dbReference type="ARBA" id="ARBA00022723"/>
    </source>
</evidence>
<keyword evidence="11 12" id="KW-0804">Transcription</keyword>
<dbReference type="Pfam" id="PF08275">
    <property type="entry name" value="DNAG_N"/>
    <property type="match status" value="1"/>
</dbReference>
<dbReference type="InterPro" id="IPR030846">
    <property type="entry name" value="DnaG_bac"/>
</dbReference>
<keyword evidence="6 12" id="KW-0479">Metal-binding</keyword>
<dbReference type="PROSITE" id="PS50880">
    <property type="entry name" value="TOPRIM"/>
    <property type="match status" value="1"/>
</dbReference>
<evidence type="ECO:0000256" key="5">
    <source>
        <dbReference type="ARBA" id="ARBA00022705"/>
    </source>
</evidence>